<reference evidence="1" key="1">
    <citation type="journal article" date="2022" name="bioRxiv">
        <title>Sequencing and chromosome-scale assembly of the giantPleurodeles waltlgenome.</title>
        <authorList>
            <person name="Brown T."/>
            <person name="Elewa A."/>
            <person name="Iarovenko S."/>
            <person name="Subramanian E."/>
            <person name="Araus A.J."/>
            <person name="Petzold A."/>
            <person name="Susuki M."/>
            <person name="Suzuki K.-i.T."/>
            <person name="Hayashi T."/>
            <person name="Toyoda A."/>
            <person name="Oliveira C."/>
            <person name="Osipova E."/>
            <person name="Leigh N.D."/>
            <person name="Simon A."/>
            <person name="Yun M.H."/>
        </authorList>
    </citation>
    <scope>NUCLEOTIDE SEQUENCE</scope>
    <source>
        <strain evidence="1">20211129_DDA</strain>
        <tissue evidence="1">Liver</tissue>
    </source>
</reference>
<comment type="caution">
    <text evidence="1">The sequence shown here is derived from an EMBL/GenBank/DDBJ whole genome shotgun (WGS) entry which is preliminary data.</text>
</comment>
<gene>
    <name evidence="1" type="ORF">NDU88_007195</name>
</gene>
<dbReference type="EMBL" id="JANPWB010000009">
    <property type="protein sequence ID" value="KAJ1154443.1"/>
    <property type="molecule type" value="Genomic_DNA"/>
</dbReference>
<name>A0AAV7RUB3_PLEWA</name>
<organism evidence="1 2">
    <name type="scientific">Pleurodeles waltl</name>
    <name type="common">Iberian ribbed newt</name>
    <dbReference type="NCBI Taxonomy" id="8319"/>
    <lineage>
        <taxon>Eukaryota</taxon>
        <taxon>Metazoa</taxon>
        <taxon>Chordata</taxon>
        <taxon>Craniata</taxon>
        <taxon>Vertebrata</taxon>
        <taxon>Euteleostomi</taxon>
        <taxon>Amphibia</taxon>
        <taxon>Batrachia</taxon>
        <taxon>Caudata</taxon>
        <taxon>Salamandroidea</taxon>
        <taxon>Salamandridae</taxon>
        <taxon>Pleurodelinae</taxon>
        <taxon>Pleurodeles</taxon>
    </lineage>
</organism>
<dbReference type="Proteomes" id="UP001066276">
    <property type="component" value="Chromosome 5"/>
</dbReference>
<dbReference type="AlphaFoldDB" id="A0AAV7RUB3"/>
<accession>A0AAV7RUB3</accession>
<proteinExistence type="predicted"/>
<sequence length="96" mass="10645">MGSIGIHKRVQTGVELVNRGEVRIVTRHPVLGSPRVREFPVPLAKIRLVMADSEASFYEEDEHSIMTLDEELCEAVDASIQHAVSLALAPLQKKLD</sequence>
<evidence type="ECO:0000313" key="2">
    <source>
        <dbReference type="Proteomes" id="UP001066276"/>
    </source>
</evidence>
<evidence type="ECO:0000313" key="1">
    <source>
        <dbReference type="EMBL" id="KAJ1154443.1"/>
    </source>
</evidence>
<protein>
    <submittedName>
        <fullName evidence="1">Uncharacterized protein</fullName>
    </submittedName>
</protein>
<keyword evidence="2" id="KW-1185">Reference proteome</keyword>